<feature type="region of interest" description="Disordered" evidence="2">
    <location>
        <begin position="85"/>
        <end position="149"/>
    </location>
</feature>
<dbReference type="Gene3D" id="3.60.110.10">
    <property type="entry name" value="Carbon-nitrogen hydrolase"/>
    <property type="match status" value="1"/>
</dbReference>
<sequence>MSSPPRGCPPTPARTICSPASAGRRPPDDRARPPARGRARRRADPVAVAGRAARHDHRDTRYRRVHRDLPAGARRHRAVPAHGAIAAPHEPQRAGAGHGRRRVGPWRPHHTIARAGTRADRPRGARRRIAGREPRDGRPRRRGRRGRAASVTVRLTLGQIEASADHAANRAAVTDVVREAAREGSDLVVLPEYASGYDPRAVGPAHAEPLDGPFVTLLRELAREHGLSVVAGTTLPGAAPARAVNAVVVAADDGEIAGVYRKVHLYDAFGVRESDTLEPGPADAAPVTFRVGDLTFGLLTCYDLRFPESARRAADAGAEALLVPAAWASGPLKADHWRTLLRARAIENTSAVVGVGLAGRGVTGRSLVATADGTVTLELDATPATATTTLDPAAITATRRTNPALANRRYTTTPR</sequence>
<dbReference type="InterPro" id="IPR003010">
    <property type="entry name" value="C-N_Hydrolase"/>
</dbReference>
<dbReference type="InterPro" id="IPR001110">
    <property type="entry name" value="UPF0012_CS"/>
</dbReference>
<evidence type="ECO:0000313" key="5">
    <source>
        <dbReference type="Proteomes" id="UP000291758"/>
    </source>
</evidence>
<feature type="domain" description="CN hydrolase" evidence="3">
    <location>
        <begin position="153"/>
        <end position="392"/>
    </location>
</feature>
<accession>A0A4P6EHW6</accession>
<dbReference type="CDD" id="cd07581">
    <property type="entry name" value="nitrilase_3"/>
    <property type="match status" value="1"/>
</dbReference>
<evidence type="ECO:0000256" key="1">
    <source>
        <dbReference type="ARBA" id="ARBA00010613"/>
    </source>
</evidence>
<dbReference type="PROSITE" id="PS01227">
    <property type="entry name" value="UPF0012"/>
    <property type="match status" value="1"/>
</dbReference>
<dbReference type="EMBL" id="CP035495">
    <property type="protein sequence ID" value="QAY62004.1"/>
    <property type="molecule type" value="Genomic_DNA"/>
</dbReference>
<feature type="compositionally biased region" description="Basic residues" evidence="2">
    <location>
        <begin position="138"/>
        <end position="147"/>
    </location>
</feature>
<reference evidence="4 5" key="1">
    <citation type="submission" date="2019-01" db="EMBL/GenBank/DDBJ databases">
        <title>Genome sequencing of strain 2JSPR-7.</title>
        <authorList>
            <person name="Heo J."/>
            <person name="Kim S.-J."/>
            <person name="Kim J.-S."/>
            <person name="Hong S.-B."/>
            <person name="Kwon S.-W."/>
        </authorList>
    </citation>
    <scope>NUCLEOTIDE SEQUENCE [LARGE SCALE GENOMIC DNA]</scope>
    <source>
        <strain evidence="4 5">2JSPR-7</strain>
    </source>
</reference>
<dbReference type="Proteomes" id="UP000291758">
    <property type="component" value="Chromosome"/>
</dbReference>
<dbReference type="PANTHER" id="PTHR23088:SF27">
    <property type="entry name" value="DEAMINATED GLUTATHIONE AMIDASE"/>
    <property type="match status" value="1"/>
</dbReference>
<dbReference type="PANTHER" id="PTHR23088">
    <property type="entry name" value="NITRILASE-RELATED"/>
    <property type="match status" value="1"/>
</dbReference>
<feature type="compositionally biased region" description="Basic residues" evidence="2">
    <location>
        <begin position="52"/>
        <end position="63"/>
    </location>
</feature>
<dbReference type="AlphaFoldDB" id="A0A4P6EHW6"/>
<evidence type="ECO:0000256" key="2">
    <source>
        <dbReference type="SAM" id="MobiDB-lite"/>
    </source>
</evidence>
<feature type="compositionally biased region" description="Basic residues" evidence="2">
    <location>
        <begin position="98"/>
        <end position="112"/>
    </location>
</feature>
<proteinExistence type="inferred from homology"/>
<gene>
    <name evidence="4" type="ORF">ET495_00355</name>
</gene>
<keyword evidence="5" id="KW-1185">Reference proteome</keyword>
<dbReference type="OrthoDB" id="9811121at2"/>
<dbReference type="PROSITE" id="PS50263">
    <property type="entry name" value="CN_HYDROLASE"/>
    <property type="match status" value="1"/>
</dbReference>
<comment type="similarity">
    <text evidence="1">Belongs to the carbon-nitrogen hydrolase superfamily. NIT1/NIT2 family.</text>
</comment>
<dbReference type="Pfam" id="PF00795">
    <property type="entry name" value="CN_hydrolase"/>
    <property type="match status" value="1"/>
</dbReference>
<keyword evidence="4" id="KW-0378">Hydrolase</keyword>
<protein>
    <submittedName>
        <fullName evidence="4">Carbon-nitrogen hydrolase family protein</fullName>
    </submittedName>
</protein>
<feature type="region of interest" description="Disordered" evidence="2">
    <location>
        <begin position="1"/>
        <end position="63"/>
    </location>
</feature>
<dbReference type="KEGG" id="xyl:ET495_00355"/>
<name>A0A4P6EHW6_9MICO</name>
<dbReference type="GO" id="GO:0016787">
    <property type="term" value="F:hydrolase activity"/>
    <property type="evidence" value="ECO:0007669"/>
    <property type="project" value="UniProtKB-KW"/>
</dbReference>
<evidence type="ECO:0000259" key="3">
    <source>
        <dbReference type="PROSITE" id="PS50263"/>
    </source>
</evidence>
<feature type="compositionally biased region" description="Pro residues" evidence="2">
    <location>
        <begin position="1"/>
        <end position="12"/>
    </location>
</feature>
<dbReference type="InterPro" id="IPR036526">
    <property type="entry name" value="C-N_Hydrolase_sf"/>
</dbReference>
<dbReference type="SUPFAM" id="SSF56317">
    <property type="entry name" value="Carbon-nitrogen hydrolase"/>
    <property type="match status" value="1"/>
</dbReference>
<evidence type="ECO:0000313" key="4">
    <source>
        <dbReference type="EMBL" id="QAY62004.1"/>
    </source>
</evidence>
<organism evidence="4 5">
    <name type="scientific">Xylanimonas allomyrinae</name>
    <dbReference type="NCBI Taxonomy" id="2509459"/>
    <lineage>
        <taxon>Bacteria</taxon>
        <taxon>Bacillati</taxon>
        <taxon>Actinomycetota</taxon>
        <taxon>Actinomycetes</taxon>
        <taxon>Micrococcales</taxon>
        <taxon>Promicromonosporaceae</taxon>
        <taxon>Xylanimonas</taxon>
    </lineage>
</organism>